<evidence type="ECO:0000256" key="1">
    <source>
        <dbReference type="SAM" id="SignalP"/>
    </source>
</evidence>
<sequence>MKRLLFTLLLSGCLMNAFFAKAQQSENAYSSPTLSDPGSWTMVILPDPQTYVKFERNQGIFELMTGWVHENIDPLNIKMVLCTGDLVEQNNILRGAGKNGNESSLEQWRAIDRSVSRLDHYVPYVLAAGNHDFGYKNVETRHSFYDQYITVDRNPLNQQLLREYYFNANGMPTIANAIFEWVSPTGKPFLFLNLEFAPRNEVLNWAIKTIAQEKYKEHSVIVLTHSYMNAKNERIEKENYPIEDGNYGKAIWEKLIAPSKNVKMIVAGHIGSPDDAQKHIAFRQSQKNDGETVTEMVFNAQALGGGWHGNGGDGWLRYLEFLPDGKTVKVRTFSPLFAISPSTQHLAWRTASYDQFEFTLE</sequence>
<dbReference type="GO" id="GO:0016787">
    <property type="term" value="F:hydrolase activity"/>
    <property type="evidence" value="ECO:0007669"/>
    <property type="project" value="InterPro"/>
</dbReference>
<feature type="chain" id="PRO_5043970556" evidence="1">
    <location>
        <begin position="23"/>
        <end position="361"/>
    </location>
</feature>
<dbReference type="InterPro" id="IPR051918">
    <property type="entry name" value="STPP_CPPED1"/>
</dbReference>
<proteinExistence type="predicted"/>
<evidence type="ECO:0000259" key="2">
    <source>
        <dbReference type="Pfam" id="PF00149"/>
    </source>
</evidence>
<organism evidence="3 4">
    <name type="scientific">Rapidithrix thailandica</name>
    <dbReference type="NCBI Taxonomy" id="413964"/>
    <lineage>
        <taxon>Bacteria</taxon>
        <taxon>Pseudomonadati</taxon>
        <taxon>Bacteroidota</taxon>
        <taxon>Cytophagia</taxon>
        <taxon>Cytophagales</taxon>
        <taxon>Flammeovirgaceae</taxon>
        <taxon>Rapidithrix</taxon>
    </lineage>
</organism>
<keyword evidence="4" id="KW-1185">Reference proteome</keyword>
<dbReference type="Pfam" id="PF00149">
    <property type="entry name" value="Metallophos"/>
    <property type="match status" value="1"/>
</dbReference>
<evidence type="ECO:0000313" key="3">
    <source>
        <dbReference type="EMBL" id="MEN7550789.1"/>
    </source>
</evidence>
<comment type="caution">
    <text evidence="3">The sequence shown here is derived from an EMBL/GenBank/DDBJ whole genome shotgun (WGS) entry which is preliminary data.</text>
</comment>
<feature type="domain" description="Calcineurin-like phosphoesterase" evidence="2">
    <location>
        <begin position="61"/>
        <end position="270"/>
    </location>
</feature>
<dbReference type="RefSeq" id="WP_346823570.1">
    <property type="nucleotide sequence ID" value="NZ_JBDKWZ010000016.1"/>
</dbReference>
<reference evidence="3 4" key="1">
    <citation type="submission" date="2024-04" db="EMBL/GenBank/DDBJ databases">
        <title>Novel genus in family Flammeovirgaceae.</title>
        <authorList>
            <person name="Nguyen T.H."/>
            <person name="Vuong T.Q."/>
            <person name="Le H."/>
            <person name="Kim S.-G."/>
        </authorList>
    </citation>
    <scope>NUCLEOTIDE SEQUENCE [LARGE SCALE GENOMIC DNA]</scope>
    <source>
        <strain evidence="3 4">JCM 23209</strain>
    </source>
</reference>
<dbReference type="SUPFAM" id="SSF56300">
    <property type="entry name" value="Metallo-dependent phosphatases"/>
    <property type="match status" value="1"/>
</dbReference>
<protein>
    <submittedName>
        <fullName evidence="3">Metallophosphoesterase</fullName>
    </submittedName>
</protein>
<dbReference type="Proteomes" id="UP001403385">
    <property type="component" value="Unassembled WGS sequence"/>
</dbReference>
<evidence type="ECO:0000313" key="4">
    <source>
        <dbReference type="Proteomes" id="UP001403385"/>
    </source>
</evidence>
<dbReference type="AlphaFoldDB" id="A0AAW9SEJ8"/>
<dbReference type="PANTHER" id="PTHR43143:SF5">
    <property type="entry name" value="SECRETED PROTEIN"/>
    <property type="match status" value="1"/>
</dbReference>
<dbReference type="Gene3D" id="3.60.21.10">
    <property type="match status" value="1"/>
</dbReference>
<keyword evidence="1" id="KW-0732">Signal</keyword>
<name>A0AAW9SEJ8_9BACT</name>
<dbReference type="PANTHER" id="PTHR43143">
    <property type="entry name" value="METALLOPHOSPHOESTERASE, CALCINEURIN SUPERFAMILY"/>
    <property type="match status" value="1"/>
</dbReference>
<feature type="signal peptide" evidence="1">
    <location>
        <begin position="1"/>
        <end position="22"/>
    </location>
</feature>
<accession>A0AAW9SEJ8</accession>
<dbReference type="InterPro" id="IPR029052">
    <property type="entry name" value="Metallo-depent_PP-like"/>
</dbReference>
<dbReference type="EMBL" id="JBDKWZ010000016">
    <property type="protein sequence ID" value="MEN7550789.1"/>
    <property type="molecule type" value="Genomic_DNA"/>
</dbReference>
<gene>
    <name evidence="3" type="ORF">AAG747_22905</name>
</gene>
<dbReference type="InterPro" id="IPR004843">
    <property type="entry name" value="Calcineurin-like_PHP"/>
</dbReference>